<protein>
    <recommendedName>
        <fullName evidence="2">STEEP1 domain-containing protein</fullName>
    </recommendedName>
</protein>
<dbReference type="PANTHER" id="PTHR46355">
    <property type="entry name" value="UPF0428 PROTEIN CXORF56"/>
    <property type="match status" value="1"/>
</dbReference>
<sequence length="80" mass="8889">MYKINASQGPGQILQRTDGLVERQYDFHCMRCQLPIGYEHTPPPLKNGGKFTFLLPGALTDQQGKAPPDVMLDEMANTPT</sequence>
<dbReference type="EMBL" id="CP033154">
    <property type="protein sequence ID" value="AYO44672.1"/>
    <property type="molecule type" value="Genomic_DNA"/>
</dbReference>
<dbReference type="GO" id="GO:0006888">
    <property type="term" value="P:endoplasmic reticulum to Golgi vesicle-mediated transport"/>
    <property type="evidence" value="ECO:0007669"/>
    <property type="project" value="TreeGrafter"/>
</dbReference>
<evidence type="ECO:0000256" key="1">
    <source>
        <dbReference type="ARBA" id="ARBA00024205"/>
    </source>
</evidence>
<feature type="domain" description="STEEP1" evidence="2">
    <location>
        <begin position="2"/>
        <end position="68"/>
    </location>
</feature>
<dbReference type="OrthoDB" id="418131at2759"/>
<dbReference type="AlphaFoldDB" id="A0A3G2SB51"/>
<reference evidence="3 4" key="1">
    <citation type="submission" date="2018-10" db="EMBL/GenBank/DDBJ databases">
        <title>Complete genome sequence of Malassezia restricta CBS 7877.</title>
        <authorList>
            <person name="Morand S.C."/>
            <person name="Bertignac M."/>
            <person name="Iltis A."/>
            <person name="Kolder I."/>
            <person name="Pirovano W."/>
            <person name="Jourdain R."/>
            <person name="Clavaud C."/>
        </authorList>
    </citation>
    <scope>NUCLEOTIDE SEQUENCE [LARGE SCALE GENOMIC DNA]</scope>
    <source>
        <strain evidence="3 4">CBS 7877</strain>
    </source>
</reference>
<keyword evidence="4" id="KW-1185">Reference proteome</keyword>
<dbReference type="Pfam" id="PF25809">
    <property type="entry name" value="STEEP1"/>
    <property type="match status" value="1"/>
</dbReference>
<evidence type="ECO:0000259" key="2">
    <source>
        <dbReference type="Pfam" id="PF25809"/>
    </source>
</evidence>
<comment type="similarity">
    <text evidence="1">Belongs to the STEEP1 family.</text>
</comment>
<organism evidence="3 4">
    <name type="scientific">Malassezia restricta (strain ATCC 96810 / NBRC 103918 / CBS 7877)</name>
    <name type="common">Seborrheic dermatitis infection agent</name>
    <dbReference type="NCBI Taxonomy" id="425264"/>
    <lineage>
        <taxon>Eukaryota</taxon>
        <taxon>Fungi</taxon>
        <taxon>Dikarya</taxon>
        <taxon>Basidiomycota</taxon>
        <taxon>Ustilaginomycotina</taxon>
        <taxon>Malasseziomycetes</taxon>
        <taxon>Malasseziales</taxon>
        <taxon>Malasseziaceae</taxon>
        <taxon>Malassezia</taxon>
    </lineage>
</organism>
<dbReference type="GO" id="GO:0005737">
    <property type="term" value="C:cytoplasm"/>
    <property type="evidence" value="ECO:0007669"/>
    <property type="project" value="GOC"/>
</dbReference>
<evidence type="ECO:0000313" key="3">
    <source>
        <dbReference type="EMBL" id="AYO44672.1"/>
    </source>
</evidence>
<dbReference type="VEuPathDB" id="FungiDB:DNF11_3722"/>
<dbReference type="Proteomes" id="UP000269793">
    <property type="component" value="Chromosome VII"/>
</dbReference>
<evidence type="ECO:0000313" key="4">
    <source>
        <dbReference type="Proteomes" id="UP000269793"/>
    </source>
</evidence>
<accession>A0A3G2SB51</accession>
<name>A0A3G2SB51_MALR7</name>
<dbReference type="InterPro" id="IPR029704">
    <property type="entry name" value="STEEP-like"/>
</dbReference>
<dbReference type="GO" id="GO:0090158">
    <property type="term" value="P:endoplasmic reticulum membrane organization"/>
    <property type="evidence" value="ECO:0007669"/>
    <property type="project" value="TreeGrafter"/>
</dbReference>
<dbReference type="PANTHER" id="PTHR46355:SF1">
    <property type="entry name" value="STING ER EXIT PROTEIN"/>
    <property type="match status" value="1"/>
</dbReference>
<gene>
    <name evidence="3" type="ORF">DNF11_3722</name>
</gene>
<proteinExistence type="inferred from homology"/>
<dbReference type="STRING" id="425264.A0A3G2SB51"/>
<dbReference type="InterPro" id="IPR057965">
    <property type="entry name" value="STEEP1_dom"/>
</dbReference>